<keyword evidence="1" id="KW-0880">Kelch repeat</keyword>
<dbReference type="PROSITE" id="PS50097">
    <property type="entry name" value="BTB"/>
    <property type="match status" value="1"/>
</dbReference>
<dbReference type="PANTHER" id="PTHR45632">
    <property type="entry name" value="LD33804P"/>
    <property type="match status" value="1"/>
</dbReference>
<accession>A0A9Q0LUI0</accession>
<sequence>METYLNYEKLSNDLKTLIENQNENYYDFEIICDFNSNENSIQNSNQNSNENSFKTHKSILSSRSHYFKSLFRSKMKEFQQNKIILKDVSSQILSSILNYFYSGKIEVNLENVIEILIFSSKYLIDELIEFCLNFIKKNCQLEIVVDLLKLSDSRNLKELLDFCYQFILERFDEFLNSPFFIQLEENHLISILSNDEISTNEFEIFHKITKWGKNRLNINQEKRIIDNQEKEQFKNLISNVIDKIRFIDFSKEELDHVLKEDLIPNQISEKLTEFQKLEQNDEKELEEFIENQNSFIFKQRFRFRSSIIQEKQQVNQLKEWINDDKNFARMKKGFSAKQDGFSGEDFHNKCDNKGRTLIIIKTSNDSIFGAYTKVGFISGNERFIEDPNAFIFSFKNPNNDPPQKFSIKEGEEAFALYHRPGFGPYFGKGYDICFNYNLQPKMFNFGLSYNLPNGISYASDEARSFIAGFFGTWRVEEFECHFI</sequence>
<feature type="domain" description="TLDc" evidence="4">
    <location>
        <begin position="307"/>
        <end position="476"/>
    </location>
</feature>
<evidence type="ECO:0000256" key="1">
    <source>
        <dbReference type="ARBA" id="ARBA00022441"/>
    </source>
</evidence>
<evidence type="ECO:0000259" key="4">
    <source>
        <dbReference type="PROSITE" id="PS51886"/>
    </source>
</evidence>
<dbReference type="CDD" id="cd18186">
    <property type="entry name" value="BTB_POZ_ZBTB_KLHL-like"/>
    <property type="match status" value="1"/>
</dbReference>
<dbReference type="AlphaFoldDB" id="A0A9Q0LUI0"/>
<feature type="domain" description="BTB" evidence="3">
    <location>
        <begin position="26"/>
        <end position="109"/>
    </location>
</feature>
<dbReference type="InterPro" id="IPR006571">
    <property type="entry name" value="TLDc_dom"/>
</dbReference>
<keyword evidence="2" id="KW-0677">Repeat</keyword>
<gene>
    <name evidence="5" type="ORF">M0811_05408</name>
</gene>
<dbReference type="PANTHER" id="PTHR45632:SF3">
    <property type="entry name" value="KELCH-LIKE PROTEIN 32"/>
    <property type="match status" value="1"/>
</dbReference>
<evidence type="ECO:0000313" key="5">
    <source>
        <dbReference type="EMBL" id="KAJ5078150.1"/>
    </source>
</evidence>
<dbReference type="PROSITE" id="PS51886">
    <property type="entry name" value="TLDC"/>
    <property type="match status" value="1"/>
</dbReference>
<dbReference type="OrthoDB" id="2324840at2759"/>
<organism evidence="5 6">
    <name type="scientific">Anaeramoeba ignava</name>
    <name type="common">Anaerobic marine amoeba</name>
    <dbReference type="NCBI Taxonomy" id="1746090"/>
    <lineage>
        <taxon>Eukaryota</taxon>
        <taxon>Metamonada</taxon>
        <taxon>Anaeramoebidae</taxon>
        <taxon>Anaeramoeba</taxon>
    </lineage>
</organism>
<dbReference type="Gene3D" id="1.25.40.420">
    <property type="match status" value="1"/>
</dbReference>
<dbReference type="SUPFAM" id="SSF54695">
    <property type="entry name" value="POZ domain"/>
    <property type="match status" value="1"/>
</dbReference>
<name>A0A9Q0LUI0_ANAIG</name>
<reference evidence="5" key="1">
    <citation type="submission" date="2022-10" db="EMBL/GenBank/DDBJ databases">
        <title>Novel sulphate-reducing endosymbionts in the free-living metamonad Anaeramoeba.</title>
        <authorList>
            <person name="Jerlstrom-Hultqvist J."/>
            <person name="Cepicka I."/>
            <person name="Gallot-Lavallee L."/>
            <person name="Salas-Leiva D."/>
            <person name="Curtis B.A."/>
            <person name="Zahonova K."/>
            <person name="Pipaliya S."/>
            <person name="Dacks J."/>
            <person name="Roger A.J."/>
        </authorList>
    </citation>
    <scope>NUCLEOTIDE SEQUENCE</scope>
    <source>
        <strain evidence="5">BMAN</strain>
    </source>
</reference>
<dbReference type="SMART" id="SM00225">
    <property type="entry name" value="BTB"/>
    <property type="match status" value="1"/>
</dbReference>
<dbReference type="EMBL" id="JAPDFW010000055">
    <property type="protein sequence ID" value="KAJ5078150.1"/>
    <property type="molecule type" value="Genomic_DNA"/>
</dbReference>
<dbReference type="InterPro" id="IPR011705">
    <property type="entry name" value="BACK"/>
</dbReference>
<evidence type="ECO:0000256" key="2">
    <source>
        <dbReference type="ARBA" id="ARBA00022737"/>
    </source>
</evidence>
<dbReference type="Pfam" id="PF07707">
    <property type="entry name" value="BACK"/>
    <property type="match status" value="1"/>
</dbReference>
<dbReference type="Pfam" id="PF07534">
    <property type="entry name" value="TLD"/>
    <property type="match status" value="1"/>
</dbReference>
<protein>
    <submittedName>
        <fullName evidence="5">Pep-cterm sorting domain-containing protein</fullName>
    </submittedName>
</protein>
<dbReference type="Proteomes" id="UP001149090">
    <property type="component" value="Unassembled WGS sequence"/>
</dbReference>
<comment type="caution">
    <text evidence="5">The sequence shown here is derived from an EMBL/GenBank/DDBJ whole genome shotgun (WGS) entry which is preliminary data.</text>
</comment>
<keyword evidence="6" id="KW-1185">Reference proteome</keyword>
<evidence type="ECO:0000259" key="3">
    <source>
        <dbReference type="PROSITE" id="PS50097"/>
    </source>
</evidence>
<dbReference type="InterPro" id="IPR011333">
    <property type="entry name" value="SKP1/BTB/POZ_sf"/>
</dbReference>
<evidence type="ECO:0000313" key="6">
    <source>
        <dbReference type="Proteomes" id="UP001149090"/>
    </source>
</evidence>
<proteinExistence type="predicted"/>
<dbReference type="Gene3D" id="3.30.710.10">
    <property type="entry name" value="Potassium Channel Kv1.1, Chain A"/>
    <property type="match status" value="1"/>
</dbReference>
<dbReference type="SMART" id="SM00875">
    <property type="entry name" value="BACK"/>
    <property type="match status" value="1"/>
</dbReference>
<dbReference type="InterPro" id="IPR000210">
    <property type="entry name" value="BTB/POZ_dom"/>
</dbReference>
<dbReference type="Pfam" id="PF00651">
    <property type="entry name" value="BTB"/>
    <property type="match status" value="1"/>
</dbReference>